<keyword evidence="2" id="KW-1185">Reference proteome</keyword>
<protein>
    <recommendedName>
        <fullName evidence="3">TonB-dependent receptor</fullName>
    </recommendedName>
</protein>
<comment type="caution">
    <text evidence="1">The sequence shown here is derived from an EMBL/GenBank/DDBJ whole genome shotgun (WGS) entry which is preliminary data.</text>
</comment>
<feature type="non-terminal residue" evidence="1">
    <location>
        <position position="98"/>
    </location>
</feature>
<organism evidence="1 2">
    <name type="scientific">Tamlana crocina</name>
    <dbReference type="NCBI Taxonomy" id="393006"/>
    <lineage>
        <taxon>Bacteria</taxon>
        <taxon>Pseudomonadati</taxon>
        <taxon>Bacteroidota</taxon>
        <taxon>Flavobacteriia</taxon>
        <taxon>Flavobacteriales</taxon>
        <taxon>Flavobacteriaceae</taxon>
        <taxon>Tamlana</taxon>
    </lineage>
</organism>
<reference evidence="1 2" key="1">
    <citation type="submission" date="2020-03" db="EMBL/GenBank/DDBJ databases">
        <title>Tamlana sp. nov, isolated from XXX.</title>
        <authorList>
            <person name="Cao W.R."/>
        </authorList>
    </citation>
    <scope>NUCLEOTIDE SEQUENCE [LARGE SCALE GENOMIC DNA]</scope>
    <source>
        <strain evidence="1 2">HST1-43</strain>
    </source>
</reference>
<name>A0ABX1DJ31_9FLAO</name>
<proteinExistence type="predicted"/>
<dbReference type="EMBL" id="JAAVJS010000778">
    <property type="protein sequence ID" value="NJX17557.1"/>
    <property type="molecule type" value="Genomic_DNA"/>
</dbReference>
<feature type="non-terminal residue" evidence="1">
    <location>
        <position position="1"/>
    </location>
</feature>
<dbReference type="RefSeq" id="WP_167920518.1">
    <property type="nucleotide sequence ID" value="NZ_JAAVJS010000778.1"/>
</dbReference>
<dbReference type="Proteomes" id="UP000760545">
    <property type="component" value="Unassembled WGS sequence"/>
</dbReference>
<gene>
    <name evidence="1" type="ORF">HC176_18980</name>
</gene>
<evidence type="ECO:0008006" key="3">
    <source>
        <dbReference type="Google" id="ProtNLM"/>
    </source>
</evidence>
<accession>A0ABX1DJ31</accession>
<evidence type="ECO:0000313" key="2">
    <source>
        <dbReference type="Proteomes" id="UP000760545"/>
    </source>
</evidence>
<sequence>KDVNDDGEITNEDRAVVGSPWPDFEMGLNGNASYKGFDFSMNWIGSFGATVYNGFRSIIDRFDDDSNYRAGIQPWTPENPNTDFPRVVKASTLNARGD</sequence>
<evidence type="ECO:0000313" key="1">
    <source>
        <dbReference type="EMBL" id="NJX17557.1"/>
    </source>
</evidence>